<dbReference type="EMBL" id="AP012057">
    <property type="protein sequence ID" value="BAN01318.1"/>
    <property type="molecule type" value="Genomic_DNA"/>
</dbReference>
<gene>
    <name evidence="1" type="ORF">YM304_10040</name>
</gene>
<accession>A0A6C7E9N1</accession>
<protein>
    <submittedName>
        <fullName evidence="1">Uncharacterized protein</fullName>
    </submittedName>
</protein>
<dbReference type="RefSeq" id="WP_015440565.1">
    <property type="nucleotide sequence ID" value="NC_020520.1"/>
</dbReference>
<reference evidence="1 2" key="1">
    <citation type="journal article" date="2013" name="Int. J. Syst. Evol. Microbiol.">
        <title>Ilumatobacter nonamiense sp. nov. and Ilumatobacter coccineum sp. nov., isolated from seashore sand.</title>
        <authorList>
            <person name="Matsumoto A."/>
            <person name="Kasai H."/>
            <person name="Matsuo Y."/>
            <person name="Shizuri Y."/>
            <person name="Ichikawa N."/>
            <person name="Fujita N."/>
            <person name="Omura S."/>
            <person name="Takahashi Y."/>
        </authorList>
    </citation>
    <scope>NUCLEOTIDE SEQUENCE [LARGE SCALE GENOMIC DNA]</scope>
    <source>
        <strain evidence="2">NBRC 103263 / KCTC 29153 / YM16-304</strain>
    </source>
</reference>
<sequence length="102" mass="10830">MTDSGPSKRRIRATAAAAVVALVGLSACTSDPGPKRVARDIIEAEAIENPDLDEQCLLDELDKFSDGELKAIDENIEAENSDRNAEGEAALAAFELSLARCI</sequence>
<dbReference type="KEGG" id="aym:YM304_10040"/>
<dbReference type="AlphaFoldDB" id="A0A6C7E9N1"/>
<proteinExistence type="predicted"/>
<name>A0A6C7E9N1_ILUCY</name>
<keyword evidence="2" id="KW-1185">Reference proteome</keyword>
<organism evidence="1 2">
    <name type="scientific">Ilumatobacter coccineus (strain NBRC 103263 / KCTC 29153 / YM16-304)</name>
    <dbReference type="NCBI Taxonomy" id="1313172"/>
    <lineage>
        <taxon>Bacteria</taxon>
        <taxon>Bacillati</taxon>
        <taxon>Actinomycetota</taxon>
        <taxon>Acidimicrobiia</taxon>
        <taxon>Acidimicrobiales</taxon>
        <taxon>Ilumatobacteraceae</taxon>
        <taxon>Ilumatobacter</taxon>
    </lineage>
</organism>
<dbReference type="Proteomes" id="UP000011863">
    <property type="component" value="Chromosome"/>
</dbReference>
<evidence type="ECO:0000313" key="2">
    <source>
        <dbReference type="Proteomes" id="UP000011863"/>
    </source>
</evidence>
<evidence type="ECO:0000313" key="1">
    <source>
        <dbReference type="EMBL" id="BAN01318.1"/>
    </source>
</evidence>